<reference evidence="2" key="1">
    <citation type="submission" date="2020-11" db="EMBL/GenBank/DDBJ databases">
        <authorList>
            <person name="Tran Van P."/>
        </authorList>
    </citation>
    <scope>NUCLEOTIDE SEQUENCE</scope>
</reference>
<evidence type="ECO:0000313" key="2">
    <source>
        <dbReference type="EMBL" id="CAD7274956.1"/>
    </source>
</evidence>
<dbReference type="AlphaFoldDB" id="A0A7R9BIM6"/>
<dbReference type="Proteomes" id="UP000678499">
    <property type="component" value="Unassembled WGS sequence"/>
</dbReference>
<evidence type="ECO:0000313" key="3">
    <source>
        <dbReference type="Proteomes" id="UP000678499"/>
    </source>
</evidence>
<name>A0A7R9BIM6_9CRUS</name>
<accession>A0A7R9BIM6</accession>
<feature type="compositionally biased region" description="Polar residues" evidence="1">
    <location>
        <begin position="47"/>
        <end position="59"/>
    </location>
</feature>
<feature type="compositionally biased region" description="Basic and acidic residues" evidence="1">
    <location>
        <begin position="28"/>
        <end position="40"/>
    </location>
</feature>
<evidence type="ECO:0000256" key="1">
    <source>
        <dbReference type="SAM" id="MobiDB-lite"/>
    </source>
</evidence>
<organism evidence="2">
    <name type="scientific">Notodromas monacha</name>
    <dbReference type="NCBI Taxonomy" id="399045"/>
    <lineage>
        <taxon>Eukaryota</taxon>
        <taxon>Metazoa</taxon>
        <taxon>Ecdysozoa</taxon>
        <taxon>Arthropoda</taxon>
        <taxon>Crustacea</taxon>
        <taxon>Oligostraca</taxon>
        <taxon>Ostracoda</taxon>
        <taxon>Podocopa</taxon>
        <taxon>Podocopida</taxon>
        <taxon>Cypridocopina</taxon>
        <taxon>Cypridoidea</taxon>
        <taxon>Cyprididae</taxon>
        <taxon>Notodromas</taxon>
    </lineage>
</organism>
<feature type="region of interest" description="Disordered" evidence="1">
    <location>
        <begin position="159"/>
        <end position="215"/>
    </location>
</feature>
<dbReference type="EMBL" id="OA882366">
    <property type="protein sequence ID" value="CAD7274956.1"/>
    <property type="molecule type" value="Genomic_DNA"/>
</dbReference>
<keyword evidence="3" id="KW-1185">Reference proteome</keyword>
<protein>
    <submittedName>
        <fullName evidence="2">Uncharacterized protein</fullName>
    </submittedName>
</protein>
<feature type="compositionally biased region" description="Polar residues" evidence="1">
    <location>
        <begin position="123"/>
        <end position="137"/>
    </location>
</feature>
<dbReference type="EMBL" id="CAJPEX010000329">
    <property type="protein sequence ID" value="CAG0915108.1"/>
    <property type="molecule type" value="Genomic_DNA"/>
</dbReference>
<feature type="region of interest" description="Disordered" evidence="1">
    <location>
        <begin position="14"/>
        <end position="141"/>
    </location>
</feature>
<feature type="compositionally biased region" description="Polar residues" evidence="1">
    <location>
        <begin position="161"/>
        <end position="178"/>
    </location>
</feature>
<gene>
    <name evidence="2" type="ORF">NMOB1V02_LOCUS2766</name>
</gene>
<sequence length="316" mass="34258">MSCLSANIFGTLPVRRNSYGNLPAGGPKKRDQDREGESSEKQVPATGKTNTGPALQNGSGPLEEDRSFSFDVRGRTASNSTNRREPALDREISASSKDHVVVIGNEGRSAPKAQGMVPASPSHLGSNASKHQQQQQHMLPDETQQQLLQNQALQSHLNALHQGQHSQPHSSANQQVQAQAHELHQQLPHLTHHHHHQRQEHSAVGNAGPHGHQNMQASSFNELLVDASMSPFATDGYMIPSVDSSNMMQPHDPQGNVDRTGGLSWGEVSLCSLGVRGVRLKMLCPVHGSLAWALVNFPGRMVLKRYPLCPDGTGSM</sequence>
<feature type="compositionally biased region" description="Basic and acidic residues" evidence="1">
    <location>
        <begin position="63"/>
        <end position="74"/>
    </location>
</feature>
<feature type="compositionally biased region" description="Basic and acidic residues" evidence="1">
    <location>
        <begin position="82"/>
        <end position="100"/>
    </location>
</feature>
<proteinExistence type="predicted"/>